<proteinExistence type="predicted"/>
<accession>A0A2W4J5N4</accession>
<organism evidence="1">
    <name type="scientific">Thermocrispum agreste</name>
    <dbReference type="NCBI Taxonomy" id="37925"/>
    <lineage>
        <taxon>Bacteria</taxon>
        <taxon>Bacillati</taxon>
        <taxon>Actinomycetota</taxon>
        <taxon>Actinomycetes</taxon>
        <taxon>Pseudonocardiales</taxon>
        <taxon>Pseudonocardiaceae</taxon>
        <taxon>Thermocrispum</taxon>
    </lineage>
</organism>
<protein>
    <submittedName>
        <fullName evidence="1">Uncharacterized protein</fullName>
    </submittedName>
</protein>
<comment type="caution">
    <text evidence="1">The sequence shown here is derived from an EMBL/GenBank/DDBJ whole genome shotgun (WGS) entry which is preliminary data.</text>
</comment>
<dbReference type="EMBL" id="QGUI01000647">
    <property type="protein sequence ID" value="PZM93528.1"/>
    <property type="molecule type" value="Genomic_DNA"/>
</dbReference>
<reference evidence="1" key="1">
    <citation type="submission" date="2018-05" db="EMBL/GenBank/DDBJ databases">
        <authorList>
            <person name="Lanie J.A."/>
            <person name="Ng W.-L."/>
            <person name="Kazmierczak K.M."/>
            <person name="Andrzejewski T.M."/>
            <person name="Davidsen T.M."/>
            <person name="Wayne K.J."/>
            <person name="Tettelin H."/>
            <person name="Glass J.I."/>
            <person name="Rusch D."/>
            <person name="Podicherti R."/>
            <person name="Tsui H.-C.T."/>
            <person name="Winkler M.E."/>
        </authorList>
    </citation>
    <scope>NUCLEOTIDE SEQUENCE</scope>
    <source>
        <strain evidence="1">ZC4RG45</strain>
    </source>
</reference>
<sequence>MAGAQAMPLLVGDLRVRAACWGCGRGRCNVRVRAGAVGFRPGAYAGAQLGERCPDGGAARAGLLALAGTPLG</sequence>
<name>A0A2W4J5N4_9PSEU</name>
<dbReference type="AlphaFoldDB" id="A0A2W4J5N4"/>
<evidence type="ECO:0000313" key="1">
    <source>
        <dbReference type="EMBL" id="PZM93528.1"/>
    </source>
</evidence>
<gene>
    <name evidence="1" type="ORF">DIU77_15165</name>
</gene>